<dbReference type="Proteomes" id="UP000032102">
    <property type="component" value="Unassembled WGS sequence"/>
</dbReference>
<evidence type="ECO:0000313" key="1">
    <source>
        <dbReference type="EMBL" id="KIQ94503.1"/>
    </source>
</evidence>
<reference evidence="1 2" key="1">
    <citation type="submission" date="2015-01" db="EMBL/GenBank/DDBJ databases">
        <title>Draft genome of Anoxybacillus thermarum strain AF/04.</title>
        <authorList>
            <person name="Poli A."/>
            <person name="Nicolaus B."/>
            <person name="Chan K.-G."/>
            <person name="Kahar U.M."/>
            <person name="Yaakob A.S."/>
            <person name="Chan C.S."/>
            <person name="Goh K.M."/>
        </authorList>
    </citation>
    <scope>NUCLEOTIDE SEQUENCE [LARGE SCALE GENOMIC DNA]</scope>
    <source>
        <strain evidence="1 2">AF/04</strain>
    </source>
</reference>
<sequence length="47" mass="5621">MSHMQENERGIVEHEQLDCLNKIVDHLSLHNVNIEIRARINLYKNRP</sequence>
<keyword evidence="2" id="KW-1185">Reference proteome</keyword>
<name>A0A0D0Q965_9BACL</name>
<organism evidence="1 2">
    <name type="scientific">Anoxybacillus thermarum</name>
    <dbReference type="NCBI Taxonomy" id="404937"/>
    <lineage>
        <taxon>Bacteria</taxon>
        <taxon>Bacillati</taxon>
        <taxon>Bacillota</taxon>
        <taxon>Bacilli</taxon>
        <taxon>Bacillales</taxon>
        <taxon>Anoxybacillaceae</taxon>
        <taxon>Anoxybacillus</taxon>
    </lineage>
</organism>
<proteinExistence type="predicted"/>
<dbReference type="EMBL" id="JXTH01000022">
    <property type="protein sequence ID" value="KIQ94503.1"/>
    <property type="molecule type" value="Genomic_DNA"/>
</dbReference>
<dbReference type="PATRIC" id="fig|404937.3.peg.1452"/>
<accession>A0A0D0Q965</accession>
<protein>
    <submittedName>
        <fullName evidence="1">Uncharacterized protein</fullName>
    </submittedName>
</protein>
<gene>
    <name evidence="1" type="ORF">LH47_01381</name>
</gene>
<dbReference type="AlphaFoldDB" id="A0A0D0Q965"/>
<comment type="caution">
    <text evidence="1">The sequence shown here is derived from an EMBL/GenBank/DDBJ whole genome shotgun (WGS) entry which is preliminary data.</text>
</comment>
<evidence type="ECO:0000313" key="2">
    <source>
        <dbReference type="Proteomes" id="UP000032102"/>
    </source>
</evidence>